<evidence type="ECO:0000313" key="2">
    <source>
        <dbReference type="EMBL" id="SUA63985.1"/>
    </source>
</evidence>
<gene>
    <name evidence="2" type="ORF">NCTC10343_00833</name>
</gene>
<organism evidence="2 3">
    <name type="scientific">Paenibacillus polymyxa</name>
    <name type="common">Bacillus polymyxa</name>
    <dbReference type="NCBI Taxonomy" id="1406"/>
    <lineage>
        <taxon>Bacteria</taxon>
        <taxon>Bacillati</taxon>
        <taxon>Bacillota</taxon>
        <taxon>Bacilli</taxon>
        <taxon>Bacillales</taxon>
        <taxon>Paenibacillaceae</taxon>
        <taxon>Paenibacillus</taxon>
    </lineage>
</organism>
<dbReference type="AlphaFoldDB" id="A0A378XQL1"/>
<dbReference type="Proteomes" id="UP000254400">
    <property type="component" value="Unassembled WGS sequence"/>
</dbReference>
<evidence type="ECO:0000313" key="3">
    <source>
        <dbReference type="Proteomes" id="UP000254400"/>
    </source>
</evidence>
<feature type="region of interest" description="Disordered" evidence="1">
    <location>
        <begin position="119"/>
        <end position="153"/>
    </location>
</feature>
<evidence type="ECO:0000256" key="1">
    <source>
        <dbReference type="SAM" id="MobiDB-lite"/>
    </source>
</evidence>
<protein>
    <submittedName>
        <fullName evidence="2">Uncharacterized protein</fullName>
    </submittedName>
</protein>
<proteinExistence type="predicted"/>
<feature type="compositionally biased region" description="Low complexity" evidence="1">
    <location>
        <begin position="140"/>
        <end position="153"/>
    </location>
</feature>
<sequence length="153" mass="16803">MKACSHKPSSSNAFTLVRTAGSRLRFLSLCVLVRTAGCLLRKFGNPHEHVVCDRKAVEHAFLSLLGRCGILCAAPPLALLPHEGWCWKQRSGRNRSGEALALAFAPGFQPLQIFQETRGNSNRKNDPFAQRPHHAPEPLPSTKPSSTPLIPTF</sequence>
<accession>A0A378XQL1</accession>
<name>A0A378XQL1_PAEPO</name>
<reference evidence="2 3" key="1">
    <citation type="submission" date="2018-06" db="EMBL/GenBank/DDBJ databases">
        <authorList>
            <consortium name="Pathogen Informatics"/>
            <person name="Doyle S."/>
        </authorList>
    </citation>
    <scope>NUCLEOTIDE SEQUENCE [LARGE SCALE GENOMIC DNA]</scope>
    <source>
        <strain evidence="2 3">NCTC10343</strain>
    </source>
</reference>
<dbReference type="EMBL" id="UGSC01000001">
    <property type="protein sequence ID" value="SUA63985.1"/>
    <property type="molecule type" value="Genomic_DNA"/>
</dbReference>